<dbReference type="Proteomes" id="UP000316008">
    <property type="component" value="Unassembled WGS sequence"/>
</dbReference>
<dbReference type="AlphaFoldDB" id="A0A556N6A8"/>
<organism evidence="5 6">
    <name type="scientific">Fluviicola chungangensis</name>
    <dbReference type="NCBI Taxonomy" id="2597671"/>
    <lineage>
        <taxon>Bacteria</taxon>
        <taxon>Pseudomonadati</taxon>
        <taxon>Bacteroidota</taxon>
        <taxon>Flavobacteriia</taxon>
        <taxon>Flavobacteriales</taxon>
        <taxon>Crocinitomicaceae</taxon>
        <taxon>Fluviicola</taxon>
    </lineage>
</organism>
<proteinExistence type="predicted"/>
<dbReference type="Gene3D" id="3.40.30.10">
    <property type="entry name" value="Glutaredoxin"/>
    <property type="match status" value="1"/>
</dbReference>
<dbReference type="InterPro" id="IPR013766">
    <property type="entry name" value="Thioredoxin_domain"/>
</dbReference>
<evidence type="ECO:0000256" key="1">
    <source>
        <dbReference type="ARBA" id="ARBA00022729"/>
    </source>
</evidence>
<evidence type="ECO:0000256" key="2">
    <source>
        <dbReference type="ARBA" id="ARBA00023284"/>
    </source>
</evidence>
<dbReference type="PANTHER" id="PTHR15337:SF11">
    <property type="entry name" value="THIOREDOXIN DOMAIN-CONTAINING PROTEIN"/>
    <property type="match status" value="1"/>
</dbReference>
<reference evidence="5 6" key="1">
    <citation type="submission" date="2019-07" db="EMBL/GenBank/DDBJ databases">
        <authorList>
            <person name="Huq M.A."/>
        </authorList>
    </citation>
    <scope>NUCLEOTIDE SEQUENCE [LARGE SCALE GENOMIC DNA]</scope>
    <source>
        <strain evidence="5 6">MAH-3</strain>
    </source>
</reference>
<dbReference type="InterPro" id="IPR017937">
    <property type="entry name" value="Thioredoxin_CS"/>
</dbReference>
<dbReference type="EMBL" id="VLPL01000001">
    <property type="protein sequence ID" value="TSJ47631.1"/>
    <property type="molecule type" value="Genomic_DNA"/>
</dbReference>
<dbReference type="InterPro" id="IPR051099">
    <property type="entry name" value="AGR/TXD"/>
</dbReference>
<evidence type="ECO:0000256" key="3">
    <source>
        <dbReference type="SAM" id="SignalP"/>
    </source>
</evidence>
<keyword evidence="6" id="KW-1185">Reference proteome</keyword>
<dbReference type="PANTHER" id="PTHR15337">
    <property type="entry name" value="ANTERIOR GRADIENT PROTEIN-RELATED"/>
    <property type="match status" value="1"/>
</dbReference>
<feature type="domain" description="Thioredoxin" evidence="4">
    <location>
        <begin position="26"/>
        <end position="157"/>
    </location>
</feature>
<feature type="signal peptide" evidence="3">
    <location>
        <begin position="1"/>
        <end position="24"/>
    </location>
</feature>
<accession>A0A556N6A8</accession>
<protein>
    <submittedName>
        <fullName evidence="5">DUF255 domain-containing protein</fullName>
    </submittedName>
</protein>
<dbReference type="PROSITE" id="PS51352">
    <property type="entry name" value="THIOREDOXIN_2"/>
    <property type="match status" value="1"/>
</dbReference>
<keyword evidence="2" id="KW-0676">Redox-active center</keyword>
<name>A0A556N6A8_9FLAO</name>
<comment type="caution">
    <text evidence="5">The sequence shown here is derived from an EMBL/GenBank/DDBJ whole genome shotgun (WGS) entry which is preliminary data.</text>
</comment>
<keyword evidence="1 3" id="KW-0732">Signal</keyword>
<dbReference type="InterPro" id="IPR036249">
    <property type="entry name" value="Thioredoxin-like_sf"/>
</dbReference>
<sequence length="157" mass="17242">MIRKNTHMKIIAALLLGTSFFTFSFHSSEKSAPDTELTVNGSSGIKFSKLTFEKAIKQAQATGKLIFIDVHTSWCGPCKEMAKTTFTDSEVGTVFNRRFINLKIDAEAGEDGPMISKAYTVTAYPTLLFVNGEGKLVRRLVGKQSKEKLLAAVSTIK</sequence>
<dbReference type="OrthoDB" id="9811036at2"/>
<dbReference type="Pfam" id="PF13899">
    <property type="entry name" value="Thioredoxin_7"/>
    <property type="match status" value="1"/>
</dbReference>
<feature type="chain" id="PRO_5021947417" evidence="3">
    <location>
        <begin position="25"/>
        <end position="157"/>
    </location>
</feature>
<evidence type="ECO:0000313" key="5">
    <source>
        <dbReference type="EMBL" id="TSJ47631.1"/>
    </source>
</evidence>
<gene>
    <name evidence="5" type="ORF">FO442_00460</name>
</gene>
<dbReference type="SUPFAM" id="SSF52833">
    <property type="entry name" value="Thioredoxin-like"/>
    <property type="match status" value="1"/>
</dbReference>
<evidence type="ECO:0000259" key="4">
    <source>
        <dbReference type="PROSITE" id="PS51352"/>
    </source>
</evidence>
<dbReference type="PROSITE" id="PS00194">
    <property type="entry name" value="THIOREDOXIN_1"/>
    <property type="match status" value="1"/>
</dbReference>
<evidence type="ECO:0000313" key="6">
    <source>
        <dbReference type="Proteomes" id="UP000316008"/>
    </source>
</evidence>